<dbReference type="EMBL" id="ADMD01000007">
    <property type="protein sequence ID" value="EJZ83823.1"/>
    <property type="molecule type" value="Genomic_DNA"/>
</dbReference>
<reference evidence="6 7" key="1">
    <citation type="submission" date="2012-08" db="EMBL/GenBank/DDBJ databases">
        <title>The Genome Sequence of Slackia piriformis YIT 12062.</title>
        <authorList>
            <consortium name="The Broad Institute Genome Sequencing Platform"/>
            <person name="Earl A."/>
            <person name="Ward D."/>
            <person name="Feldgarden M."/>
            <person name="Gevers D."/>
            <person name="Morotomi M."/>
            <person name="Walker B."/>
            <person name="Young S.K."/>
            <person name="Zeng Q."/>
            <person name="Gargeya S."/>
            <person name="Fitzgerald M."/>
            <person name="Haas B."/>
            <person name="Abouelleil A."/>
            <person name="Alvarado L."/>
            <person name="Arachchi H.M."/>
            <person name="Berlin A.M."/>
            <person name="Chapman S.B."/>
            <person name="Goldberg J."/>
            <person name="Griggs A."/>
            <person name="Gujja S."/>
            <person name="Hansen M."/>
            <person name="Howarth C."/>
            <person name="Imamovic A."/>
            <person name="Larimer J."/>
            <person name="McCowen C."/>
            <person name="Montmayeur A."/>
            <person name="Murphy C."/>
            <person name="Neiman D."/>
            <person name="Pearson M."/>
            <person name="Priest M."/>
            <person name="Roberts A."/>
            <person name="Saif S."/>
            <person name="Shea T."/>
            <person name="Sisk P."/>
            <person name="Sykes S."/>
            <person name="Wortman J."/>
            <person name="Nusbaum C."/>
            <person name="Birren B."/>
        </authorList>
    </citation>
    <scope>NUCLEOTIDE SEQUENCE [LARGE SCALE GENOMIC DNA]</scope>
    <source>
        <strain evidence="6 7">YIT 12062</strain>
    </source>
</reference>
<evidence type="ECO:0000313" key="7">
    <source>
        <dbReference type="Proteomes" id="UP000006069"/>
    </source>
</evidence>
<evidence type="ECO:0000256" key="3">
    <source>
        <dbReference type="ARBA" id="ARBA00022801"/>
    </source>
</evidence>
<dbReference type="GO" id="GO:0046872">
    <property type="term" value="F:metal ion binding"/>
    <property type="evidence" value="ECO:0007669"/>
    <property type="project" value="UniProtKB-KW"/>
</dbReference>
<dbReference type="RefSeq" id="WP_009139542.1">
    <property type="nucleotide sequence ID" value="NZ_JH815198.1"/>
</dbReference>
<comment type="caution">
    <text evidence="6">The sequence shown here is derived from an EMBL/GenBank/DDBJ whole genome shotgun (WGS) entry which is preliminary data.</text>
</comment>
<keyword evidence="4" id="KW-0862">Zinc</keyword>
<accession>K0YKN5</accession>
<name>K0YKN5_9ACTN</name>
<dbReference type="PATRIC" id="fig|742818.3.peg.1411"/>
<dbReference type="AlphaFoldDB" id="K0YKN5"/>
<keyword evidence="7" id="KW-1185">Reference proteome</keyword>
<protein>
    <recommendedName>
        <fullName evidence="5">Metallo-beta-lactamase domain-containing protein</fullName>
    </recommendedName>
</protein>
<feature type="domain" description="Metallo-beta-lactamase" evidence="5">
    <location>
        <begin position="13"/>
        <end position="208"/>
    </location>
</feature>
<evidence type="ECO:0000256" key="2">
    <source>
        <dbReference type="ARBA" id="ARBA00022723"/>
    </source>
</evidence>
<dbReference type="GO" id="GO:0016787">
    <property type="term" value="F:hydrolase activity"/>
    <property type="evidence" value="ECO:0007669"/>
    <property type="project" value="UniProtKB-KW"/>
</dbReference>
<dbReference type="InParanoid" id="K0YKN5"/>
<keyword evidence="2" id="KW-0479">Metal-binding</keyword>
<gene>
    <name evidence="6" type="ORF">HMPREF9451_01344</name>
</gene>
<dbReference type="HOGENOM" id="CLU_030571_2_3_11"/>
<dbReference type="Pfam" id="PF00753">
    <property type="entry name" value="Lactamase_B"/>
    <property type="match status" value="1"/>
</dbReference>
<sequence>MEPCHIELMKAGSANCFLIHRNGEAVLVDTGKSAYRDRILEACRNFDMRAIALTHGHYDHAQNAAFLSNELNVPIVMSEKDLPLIQDNCAEAMQADTAIGRAVLSVSQRGFENETIEDFRPAKFLEEGTTLVDFGFPDIYVIELPGHTKGSIGFVTQGQSGHPALFVGDALMNLVYPSSAMFYGNGEDARTSAQRIASFGEATIHFGHGRSLPNKENW</sequence>
<evidence type="ECO:0000256" key="4">
    <source>
        <dbReference type="ARBA" id="ARBA00022833"/>
    </source>
</evidence>
<dbReference type="eggNOG" id="COG0491">
    <property type="taxonomic scope" value="Bacteria"/>
</dbReference>
<dbReference type="Proteomes" id="UP000006069">
    <property type="component" value="Unassembled WGS sequence"/>
</dbReference>
<keyword evidence="3" id="KW-0378">Hydrolase</keyword>
<dbReference type="PANTHER" id="PTHR46233:SF3">
    <property type="entry name" value="HYDROXYACYLGLUTATHIONE HYDROLASE GLOC"/>
    <property type="match status" value="1"/>
</dbReference>
<evidence type="ECO:0000313" key="6">
    <source>
        <dbReference type="EMBL" id="EJZ83823.1"/>
    </source>
</evidence>
<dbReference type="Gene3D" id="3.60.15.10">
    <property type="entry name" value="Ribonuclease Z/Hydroxyacylglutathione hydrolase-like"/>
    <property type="match status" value="1"/>
</dbReference>
<evidence type="ECO:0000256" key="1">
    <source>
        <dbReference type="ARBA" id="ARBA00001947"/>
    </source>
</evidence>
<dbReference type="PANTHER" id="PTHR46233">
    <property type="entry name" value="HYDROXYACYLGLUTATHIONE HYDROLASE GLOC"/>
    <property type="match status" value="1"/>
</dbReference>
<comment type="cofactor">
    <cofactor evidence="1">
        <name>Zn(2+)</name>
        <dbReference type="ChEBI" id="CHEBI:29105"/>
    </cofactor>
</comment>
<dbReference type="SUPFAM" id="SSF56281">
    <property type="entry name" value="Metallo-hydrolase/oxidoreductase"/>
    <property type="match status" value="1"/>
</dbReference>
<dbReference type="OrthoDB" id="9788263at2"/>
<dbReference type="SMART" id="SM00849">
    <property type="entry name" value="Lactamase_B"/>
    <property type="match status" value="1"/>
</dbReference>
<organism evidence="6 7">
    <name type="scientific">Slackia piriformis YIT 12062</name>
    <dbReference type="NCBI Taxonomy" id="742818"/>
    <lineage>
        <taxon>Bacteria</taxon>
        <taxon>Bacillati</taxon>
        <taxon>Actinomycetota</taxon>
        <taxon>Coriobacteriia</taxon>
        <taxon>Eggerthellales</taxon>
        <taxon>Eggerthellaceae</taxon>
        <taxon>Slackia</taxon>
    </lineage>
</organism>
<dbReference type="InterPro" id="IPR051453">
    <property type="entry name" value="MBL_Glyoxalase_II"/>
</dbReference>
<dbReference type="InterPro" id="IPR036866">
    <property type="entry name" value="RibonucZ/Hydroxyglut_hydro"/>
</dbReference>
<dbReference type="InterPro" id="IPR001279">
    <property type="entry name" value="Metallo-B-lactamas"/>
</dbReference>
<proteinExistence type="predicted"/>
<evidence type="ECO:0000259" key="5">
    <source>
        <dbReference type="SMART" id="SM00849"/>
    </source>
</evidence>